<organism evidence="3 4">
    <name type="scientific">Pseudonocardia ailaonensis</name>
    <dbReference type="NCBI Taxonomy" id="367279"/>
    <lineage>
        <taxon>Bacteria</taxon>
        <taxon>Bacillati</taxon>
        <taxon>Actinomycetota</taxon>
        <taxon>Actinomycetes</taxon>
        <taxon>Pseudonocardiales</taxon>
        <taxon>Pseudonocardiaceae</taxon>
        <taxon>Pseudonocardia</taxon>
    </lineage>
</organism>
<comment type="caution">
    <text evidence="3">The sequence shown here is derived from an EMBL/GenBank/DDBJ whole genome shotgun (WGS) entry which is preliminary data.</text>
</comment>
<evidence type="ECO:0000256" key="2">
    <source>
        <dbReference type="RuleBase" id="RU000461"/>
    </source>
</evidence>
<reference evidence="3 4" key="1">
    <citation type="journal article" date="2019" name="Int. J. Syst. Evol. Microbiol.">
        <title>The Global Catalogue of Microorganisms (GCM) 10K type strain sequencing project: providing services to taxonomists for standard genome sequencing and annotation.</title>
        <authorList>
            <consortium name="The Broad Institute Genomics Platform"/>
            <consortium name="The Broad Institute Genome Sequencing Center for Infectious Disease"/>
            <person name="Wu L."/>
            <person name="Ma J."/>
        </authorList>
    </citation>
    <scope>NUCLEOTIDE SEQUENCE [LARGE SCALE GENOMIC DNA]</scope>
    <source>
        <strain evidence="3 4">JCM 16009</strain>
    </source>
</reference>
<dbReference type="InterPro" id="IPR002397">
    <property type="entry name" value="Cyt_P450_B"/>
</dbReference>
<accession>A0ABN2N3W0</accession>
<keyword evidence="2" id="KW-0560">Oxidoreductase</keyword>
<dbReference type="PROSITE" id="PS00086">
    <property type="entry name" value="CYTOCHROME_P450"/>
    <property type="match status" value="1"/>
</dbReference>
<dbReference type="PRINTS" id="PR00359">
    <property type="entry name" value="BP450"/>
</dbReference>
<dbReference type="Pfam" id="PF00067">
    <property type="entry name" value="p450"/>
    <property type="match status" value="2"/>
</dbReference>
<dbReference type="InterPro" id="IPR017972">
    <property type="entry name" value="Cyt_P450_CS"/>
</dbReference>
<name>A0ABN2N3W0_9PSEU</name>
<dbReference type="EMBL" id="BAAAQK010000009">
    <property type="protein sequence ID" value="GAA1851439.1"/>
    <property type="molecule type" value="Genomic_DNA"/>
</dbReference>
<gene>
    <name evidence="3" type="ORF">GCM10009836_34290</name>
</gene>
<dbReference type="InterPro" id="IPR001128">
    <property type="entry name" value="Cyt_P450"/>
</dbReference>
<dbReference type="PANTHER" id="PTHR46696:SF6">
    <property type="entry name" value="P450, PUTATIVE (EUROFUNG)-RELATED"/>
    <property type="match status" value="1"/>
</dbReference>
<sequence>MVEPAGRTLPDHVDPRHVVHFDPVTSAEITAFPPAAFDALRRPHPVFYSPLYGGFWVMTRYEDIAEAFKDDAHFGQWSAGIPPVPYAHAQIPLGLDRPEHTPWRRLLMPFFTPGRAKLLEPVLRVVARDKVASFVERGECEIYADYAIPLAAAAFGIQMGMSADLFPALKSLAHDVAYGSAKVANERGVAEASAFRRAATDKLDAILSDIVPQRRRNPGNDLVSALIEARLEVAEGESRPLTDAEITGACELLFRAGTDSTASMISYCFLHLAANPEQRAQILAGPHEQLRAVNELMRYNSFHLVPRVVRSDVRVGEVTMKKDDLVILATGAAGRDPEEFDGAGSVDLHRARNQHLAFGAGVHRCLGAHQARVEIVVAVEEFHRLIPGYGLDVETPISYVAATSKARPNAVPLVLAHSSVAAAG</sequence>
<keyword evidence="2" id="KW-0503">Monooxygenase</keyword>
<comment type="similarity">
    <text evidence="1 2">Belongs to the cytochrome P450 family.</text>
</comment>
<evidence type="ECO:0000256" key="1">
    <source>
        <dbReference type="ARBA" id="ARBA00010617"/>
    </source>
</evidence>
<keyword evidence="2" id="KW-0349">Heme</keyword>
<dbReference type="PANTHER" id="PTHR46696">
    <property type="entry name" value="P450, PUTATIVE (EUROFUNG)-RELATED"/>
    <property type="match status" value="1"/>
</dbReference>
<evidence type="ECO:0000313" key="3">
    <source>
        <dbReference type="EMBL" id="GAA1851439.1"/>
    </source>
</evidence>
<dbReference type="Gene3D" id="1.10.630.10">
    <property type="entry name" value="Cytochrome P450"/>
    <property type="match status" value="1"/>
</dbReference>
<dbReference type="Proteomes" id="UP001500449">
    <property type="component" value="Unassembled WGS sequence"/>
</dbReference>
<evidence type="ECO:0000313" key="4">
    <source>
        <dbReference type="Proteomes" id="UP001500449"/>
    </source>
</evidence>
<dbReference type="RefSeq" id="WP_344417744.1">
    <property type="nucleotide sequence ID" value="NZ_BAAAQK010000009.1"/>
</dbReference>
<keyword evidence="2" id="KW-0479">Metal-binding</keyword>
<dbReference type="SUPFAM" id="SSF48264">
    <property type="entry name" value="Cytochrome P450"/>
    <property type="match status" value="1"/>
</dbReference>
<proteinExistence type="inferred from homology"/>
<keyword evidence="4" id="KW-1185">Reference proteome</keyword>
<keyword evidence="2" id="KW-0408">Iron</keyword>
<dbReference type="PRINTS" id="PR00385">
    <property type="entry name" value="P450"/>
</dbReference>
<protein>
    <submittedName>
        <fullName evidence="3">Cytochrome P450</fullName>
    </submittedName>
</protein>
<dbReference type="InterPro" id="IPR036396">
    <property type="entry name" value="Cyt_P450_sf"/>
</dbReference>